<dbReference type="PANTHER" id="PTHR24055">
    <property type="entry name" value="MITOGEN-ACTIVATED PROTEIN KINASE"/>
    <property type="match status" value="1"/>
</dbReference>
<evidence type="ECO:0000313" key="10">
    <source>
        <dbReference type="Proteomes" id="UP001160148"/>
    </source>
</evidence>
<keyword evidence="2" id="KW-0808">Transferase</keyword>
<comment type="similarity">
    <text evidence="7">Belongs to the protein kinase superfamily.</text>
</comment>
<evidence type="ECO:0000256" key="2">
    <source>
        <dbReference type="ARBA" id="ARBA00022679"/>
    </source>
</evidence>
<name>A0AAV0WPM7_9HEMI</name>
<dbReference type="InterPro" id="IPR017441">
    <property type="entry name" value="Protein_kinase_ATP_BS"/>
</dbReference>
<proteinExistence type="inferred from homology"/>
<dbReference type="EMBL" id="CARXXK010000002">
    <property type="protein sequence ID" value="CAI6358009.1"/>
    <property type="molecule type" value="Genomic_DNA"/>
</dbReference>
<sequence>MSPNVQLSNRYNSNSFYSEFDLKKKIGEGSFSEVWLCVQRSNGREYAAKILKKNYGCTVDADTWDAVSEVNVSNSLGKHPFLLMLKSAYHEKENGKIILISELMKKSLYDIIENDECPLSEYRIKTYMYQMLEGLRYLHQNGFIHRDIKPENILLRSQDKILKIGDFGTTCHAINELQYLEYVATRWYRSPECLLTRGCYNSKMDIWAAGCVLYEIATGIPLFDGRDESDQIEKIDQVLGSPDQRLTKKFKKHKSDVFIERYEMNKRNERIAGVGLHLVYQPYRPAYELIKDMIVYDPSKRYSANRLLRKPYFHDIKNTEYEFKMKEFEKLLSNKPKVNLSKIDQKTNTKIPRQYSIIKKEGPGGDRIHNLETHSVNAETFDRLSADISNKTDQLKLDKNKSKLHKILSSKTNKKKSIIITEPENICHGIQKQNTRYICSKDNTKDNSLSKKMLMESVSTLSKGSEAKNVGNRFVSRPPFK</sequence>
<dbReference type="PROSITE" id="PS50011">
    <property type="entry name" value="PROTEIN_KINASE_DOM"/>
    <property type="match status" value="1"/>
</dbReference>
<keyword evidence="5 6" id="KW-0067">ATP-binding</keyword>
<dbReference type="Gene3D" id="1.10.510.10">
    <property type="entry name" value="Transferase(Phosphotransferase) domain 1"/>
    <property type="match status" value="1"/>
</dbReference>
<dbReference type="Proteomes" id="UP001160148">
    <property type="component" value="Unassembled WGS sequence"/>
</dbReference>
<evidence type="ECO:0000256" key="6">
    <source>
        <dbReference type="PROSITE-ProRule" id="PRU10141"/>
    </source>
</evidence>
<accession>A0AAV0WPM7</accession>
<dbReference type="GO" id="GO:0005524">
    <property type="term" value="F:ATP binding"/>
    <property type="evidence" value="ECO:0007669"/>
    <property type="project" value="UniProtKB-UniRule"/>
</dbReference>
<evidence type="ECO:0000256" key="4">
    <source>
        <dbReference type="ARBA" id="ARBA00022777"/>
    </source>
</evidence>
<feature type="domain" description="Protein kinase" evidence="8">
    <location>
        <begin position="20"/>
        <end position="313"/>
    </location>
</feature>
<dbReference type="AlphaFoldDB" id="A0AAV0WPM7"/>
<evidence type="ECO:0000256" key="7">
    <source>
        <dbReference type="RuleBase" id="RU000304"/>
    </source>
</evidence>
<keyword evidence="4" id="KW-0418">Kinase</keyword>
<dbReference type="GO" id="GO:0004674">
    <property type="term" value="F:protein serine/threonine kinase activity"/>
    <property type="evidence" value="ECO:0007669"/>
    <property type="project" value="UniProtKB-KW"/>
</dbReference>
<keyword evidence="3 6" id="KW-0547">Nucleotide-binding</keyword>
<dbReference type="InterPro" id="IPR000719">
    <property type="entry name" value="Prot_kinase_dom"/>
</dbReference>
<feature type="binding site" evidence="6">
    <location>
        <position position="49"/>
    </location>
    <ligand>
        <name>ATP</name>
        <dbReference type="ChEBI" id="CHEBI:30616"/>
    </ligand>
</feature>
<dbReference type="InterPro" id="IPR011009">
    <property type="entry name" value="Kinase-like_dom_sf"/>
</dbReference>
<dbReference type="FunFam" id="1.10.510.10:FF:000624">
    <property type="entry name" value="Mitogen-activated protein kinase"/>
    <property type="match status" value="1"/>
</dbReference>
<dbReference type="PROSITE" id="PS00107">
    <property type="entry name" value="PROTEIN_KINASE_ATP"/>
    <property type="match status" value="1"/>
</dbReference>
<evidence type="ECO:0000256" key="3">
    <source>
        <dbReference type="ARBA" id="ARBA00022741"/>
    </source>
</evidence>
<reference evidence="9 10" key="1">
    <citation type="submission" date="2023-01" db="EMBL/GenBank/DDBJ databases">
        <authorList>
            <person name="Whitehead M."/>
        </authorList>
    </citation>
    <scope>NUCLEOTIDE SEQUENCE [LARGE SCALE GENOMIC DNA]</scope>
</reference>
<dbReference type="InterPro" id="IPR008271">
    <property type="entry name" value="Ser/Thr_kinase_AS"/>
</dbReference>
<keyword evidence="1 7" id="KW-0723">Serine/threonine-protein kinase</keyword>
<dbReference type="SMART" id="SM00220">
    <property type="entry name" value="S_TKc"/>
    <property type="match status" value="1"/>
</dbReference>
<dbReference type="Pfam" id="PF00069">
    <property type="entry name" value="Pkinase"/>
    <property type="match status" value="1"/>
</dbReference>
<evidence type="ECO:0000313" key="9">
    <source>
        <dbReference type="EMBL" id="CAI6358009.1"/>
    </source>
</evidence>
<dbReference type="PROSITE" id="PS00108">
    <property type="entry name" value="PROTEIN_KINASE_ST"/>
    <property type="match status" value="1"/>
</dbReference>
<protein>
    <recommendedName>
        <fullName evidence="8">Protein kinase domain-containing protein</fullName>
    </recommendedName>
</protein>
<dbReference type="InterPro" id="IPR050117">
    <property type="entry name" value="MAPK"/>
</dbReference>
<dbReference type="Gene3D" id="3.30.200.20">
    <property type="entry name" value="Phosphorylase Kinase, domain 1"/>
    <property type="match status" value="1"/>
</dbReference>
<comment type="caution">
    <text evidence="9">The sequence shown here is derived from an EMBL/GenBank/DDBJ whole genome shotgun (WGS) entry which is preliminary data.</text>
</comment>
<gene>
    <name evidence="9" type="ORF">MEUPH1_LOCUS13570</name>
</gene>
<dbReference type="SUPFAM" id="SSF56112">
    <property type="entry name" value="Protein kinase-like (PK-like)"/>
    <property type="match status" value="1"/>
</dbReference>
<evidence type="ECO:0000256" key="1">
    <source>
        <dbReference type="ARBA" id="ARBA00022527"/>
    </source>
</evidence>
<keyword evidence="10" id="KW-1185">Reference proteome</keyword>
<organism evidence="9 10">
    <name type="scientific">Macrosiphum euphorbiae</name>
    <name type="common">potato aphid</name>
    <dbReference type="NCBI Taxonomy" id="13131"/>
    <lineage>
        <taxon>Eukaryota</taxon>
        <taxon>Metazoa</taxon>
        <taxon>Ecdysozoa</taxon>
        <taxon>Arthropoda</taxon>
        <taxon>Hexapoda</taxon>
        <taxon>Insecta</taxon>
        <taxon>Pterygota</taxon>
        <taxon>Neoptera</taxon>
        <taxon>Paraneoptera</taxon>
        <taxon>Hemiptera</taxon>
        <taxon>Sternorrhyncha</taxon>
        <taxon>Aphidomorpha</taxon>
        <taxon>Aphidoidea</taxon>
        <taxon>Aphididae</taxon>
        <taxon>Macrosiphini</taxon>
        <taxon>Macrosiphum</taxon>
    </lineage>
</organism>
<evidence type="ECO:0000259" key="8">
    <source>
        <dbReference type="PROSITE" id="PS50011"/>
    </source>
</evidence>
<evidence type="ECO:0000256" key="5">
    <source>
        <dbReference type="ARBA" id="ARBA00022840"/>
    </source>
</evidence>